<dbReference type="InterPro" id="IPR029068">
    <property type="entry name" value="Glyas_Bleomycin-R_OHBP_Dase"/>
</dbReference>
<protein>
    <submittedName>
        <fullName evidence="2">VOC family protein</fullName>
    </submittedName>
</protein>
<organism evidence="2 3">
    <name type="scientific">Chitinophaga agrisoli</name>
    <dbReference type="NCBI Taxonomy" id="2607653"/>
    <lineage>
        <taxon>Bacteria</taxon>
        <taxon>Pseudomonadati</taxon>
        <taxon>Bacteroidota</taxon>
        <taxon>Chitinophagia</taxon>
        <taxon>Chitinophagales</taxon>
        <taxon>Chitinophagaceae</taxon>
        <taxon>Chitinophaga</taxon>
    </lineage>
</organism>
<evidence type="ECO:0000313" key="3">
    <source>
        <dbReference type="Proteomes" id="UP000324611"/>
    </source>
</evidence>
<name>A0A5B2W252_9BACT</name>
<dbReference type="InterPro" id="IPR037523">
    <property type="entry name" value="VOC_core"/>
</dbReference>
<comment type="caution">
    <text evidence="2">The sequence shown here is derived from an EMBL/GenBank/DDBJ whole genome shotgun (WGS) entry which is preliminary data.</text>
</comment>
<dbReference type="PANTHER" id="PTHR33993">
    <property type="entry name" value="GLYOXALASE-RELATED"/>
    <property type="match status" value="1"/>
</dbReference>
<dbReference type="InterPro" id="IPR004360">
    <property type="entry name" value="Glyas_Fos-R_dOase_dom"/>
</dbReference>
<gene>
    <name evidence="2" type="ORF">F0L74_05665</name>
</gene>
<dbReference type="Proteomes" id="UP000324611">
    <property type="component" value="Unassembled WGS sequence"/>
</dbReference>
<sequence>MSQQPHPTFGNGKICYIELPALDINRSADFYKAVFGWNVRQNSEGNTSFDDGVGEVSGTWRTDLQPAKAGSLTVHIMVDDLNATIAAVTANGGAITEPPSKDGSGSYARFSDPAGNILGLHQQGG</sequence>
<dbReference type="EMBL" id="VUOC01000001">
    <property type="protein sequence ID" value="KAA2245445.1"/>
    <property type="molecule type" value="Genomic_DNA"/>
</dbReference>
<dbReference type="Pfam" id="PF00903">
    <property type="entry name" value="Glyoxalase"/>
    <property type="match status" value="1"/>
</dbReference>
<reference evidence="2 3" key="1">
    <citation type="submission" date="2019-09" db="EMBL/GenBank/DDBJ databases">
        <title>Chitinophaga ginsengihumi sp. nov., isolated from soil of ginseng rhizosphere.</title>
        <authorList>
            <person name="Lee J."/>
        </authorList>
    </citation>
    <scope>NUCLEOTIDE SEQUENCE [LARGE SCALE GENOMIC DNA]</scope>
    <source>
        <strain evidence="2 3">BN140078</strain>
    </source>
</reference>
<evidence type="ECO:0000259" key="1">
    <source>
        <dbReference type="PROSITE" id="PS51819"/>
    </source>
</evidence>
<accession>A0A5B2W252</accession>
<reference evidence="2 3" key="2">
    <citation type="submission" date="2019-09" db="EMBL/GenBank/DDBJ databases">
        <authorList>
            <person name="Jin C."/>
        </authorList>
    </citation>
    <scope>NUCLEOTIDE SEQUENCE [LARGE SCALE GENOMIC DNA]</scope>
    <source>
        <strain evidence="2 3">BN140078</strain>
    </source>
</reference>
<dbReference type="InterPro" id="IPR052164">
    <property type="entry name" value="Anthracycline_SecMetBiosynth"/>
</dbReference>
<feature type="domain" description="VOC" evidence="1">
    <location>
        <begin position="13"/>
        <end position="123"/>
    </location>
</feature>
<dbReference type="CDD" id="cd07247">
    <property type="entry name" value="SgaA_N_like"/>
    <property type="match status" value="1"/>
</dbReference>
<dbReference type="SUPFAM" id="SSF54593">
    <property type="entry name" value="Glyoxalase/Bleomycin resistance protein/Dihydroxybiphenyl dioxygenase"/>
    <property type="match status" value="1"/>
</dbReference>
<dbReference type="Gene3D" id="3.10.180.10">
    <property type="entry name" value="2,3-Dihydroxybiphenyl 1,2-Dioxygenase, domain 1"/>
    <property type="match status" value="1"/>
</dbReference>
<dbReference type="AlphaFoldDB" id="A0A5B2W252"/>
<dbReference type="PROSITE" id="PS51819">
    <property type="entry name" value="VOC"/>
    <property type="match status" value="1"/>
</dbReference>
<proteinExistence type="predicted"/>
<keyword evidence="3" id="KW-1185">Reference proteome</keyword>
<evidence type="ECO:0000313" key="2">
    <source>
        <dbReference type="EMBL" id="KAA2245445.1"/>
    </source>
</evidence>
<dbReference type="RefSeq" id="WP_149836834.1">
    <property type="nucleotide sequence ID" value="NZ_VUOC01000001.1"/>
</dbReference>